<dbReference type="Pfam" id="PF00623">
    <property type="entry name" value="RNA_pol_Rpb1_2"/>
    <property type="match status" value="2"/>
</dbReference>
<dbReference type="SUPFAM" id="SSF64484">
    <property type="entry name" value="beta and beta-prime subunits of DNA dependent RNA-polymerase"/>
    <property type="match status" value="1"/>
</dbReference>
<evidence type="ECO:0000313" key="9">
    <source>
        <dbReference type="EMBL" id="PIM94980.1"/>
    </source>
</evidence>
<comment type="catalytic activity">
    <reaction evidence="6 7">
        <text>RNA(n) + a ribonucleoside 5'-triphosphate = RNA(n+1) + diphosphate</text>
        <dbReference type="Rhea" id="RHEA:21248"/>
        <dbReference type="Rhea" id="RHEA-COMP:14527"/>
        <dbReference type="Rhea" id="RHEA-COMP:17342"/>
        <dbReference type="ChEBI" id="CHEBI:33019"/>
        <dbReference type="ChEBI" id="CHEBI:61557"/>
        <dbReference type="ChEBI" id="CHEBI:140395"/>
        <dbReference type="EC" id="2.7.7.6"/>
    </reaction>
</comment>
<evidence type="ECO:0000256" key="7">
    <source>
        <dbReference type="RuleBase" id="RU004279"/>
    </source>
</evidence>
<comment type="function">
    <text evidence="7">DNA-dependent RNA polymerase catalyzes the transcription of DNA into RNA using the four ribonucleoside triphosphates as substrates.</text>
</comment>
<dbReference type="PANTHER" id="PTHR19376">
    <property type="entry name" value="DNA-DIRECTED RNA POLYMERASE"/>
    <property type="match status" value="1"/>
</dbReference>
<dbReference type="InterPro" id="IPR006592">
    <property type="entry name" value="RNA_pol_N"/>
</dbReference>
<proteinExistence type="inferred from homology"/>
<evidence type="ECO:0000259" key="8">
    <source>
        <dbReference type="SMART" id="SM00663"/>
    </source>
</evidence>
<dbReference type="InterPro" id="IPR007080">
    <property type="entry name" value="RNA_pol_Rpb1_1"/>
</dbReference>
<dbReference type="Pfam" id="PF04998">
    <property type="entry name" value="RNA_pol_Rpb1_5"/>
    <property type="match status" value="1"/>
</dbReference>
<dbReference type="GO" id="GO:0003899">
    <property type="term" value="F:DNA-directed RNA polymerase activity"/>
    <property type="evidence" value="ECO:0007669"/>
    <property type="project" value="UniProtKB-EC"/>
</dbReference>
<dbReference type="InterPro" id="IPR007081">
    <property type="entry name" value="RNA_pol_Rpb1_5"/>
</dbReference>
<keyword evidence="4" id="KW-0479">Metal-binding</keyword>
<dbReference type="Proteomes" id="UP000229707">
    <property type="component" value="Unassembled WGS sequence"/>
</dbReference>
<evidence type="ECO:0000256" key="1">
    <source>
        <dbReference type="ARBA" id="ARBA00022478"/>
    </source>
</evidence>
<dbReference type="InterPro" id="IPR045867">
    <property type="entry name" value="DNA-dir_RpoC_beta_prime"/>
</dbReference>
<dbReference type="Gene3D" id="2.40.50.100">
    <property type="match status" value="1"/>
</dbReference>
<dbReference type="InterPro" id="IPR044893">
    <property type="entry name" value="RNA_pol_Rpb1_clamp_domain"/>
</dbReference>
<comment type="similarity">
    <text evidence="7">Belongs to the RNA polymerase beta' chain family.</text>
</comment>
<evidence type="ECO:0000256" key="5">
    <source>
        <dbReference type="ARBA" id="ARBA00023163"/>
    </source>
</evidence>
<evidence type="ECO:0000256" key="6">
    <source>
        <dbReference type="ARBA" id="ARBA00048552"/>
    </source>
</evidence>
<dbReference type="PANTHER" id="PTHR19376:SF54">
    <property type="entry name" value="DNA-DIRECTED RNA POLYMERASE SUBUNIT BETA"/>
    <property type="match status" value="1"/>
</dbReference>
<dbReference type="EC" id="2.7.7.6" evidence="7"/>
<evidence type="ECO:0000256" key="2">
    <source>
        <dbReference type="ARBA" id="ARBA00022679"/>
    </source>
</evidence>
<dbReference type="Pfam" id="PF04983">
    <property type="entry name" value="RNA_pol_Rpb1_3"/>
    <property type="match status" value="1"/>
</dbReference>
<evidence type="ECO:0000256" key="3">
    <source>
        <dbReference type="ARBA" id="ARBA00022695"/>
    </source>
</evidence>
<accession>A0ABX4MES5</accession>
<dbReference type="SMART" id="SM00663">
    <property type="entry name" value="RPOLA_N"/>
    <property type="match status" value="1"/>
</dbReference>
<dbReference type="InterPro" id="IPR007066">
    <property type="entry name" value="RNA_pol_Rpb1_3"/>
</dbReference>
<organism evidence="9 10">
    <name type="scientific">Candidatus Hodgkinia cicadicola</name>
    <dbReference type="NCBI Taxonomy" id="573658"/>
    <lineage>
        <taxon>Bacteria</taxon>
        <taxon>Pseudomonadati</taxon>
        <taxon>Pseudomonadota</taxon>
        <taxon>Alphaproteobacteria</taxon>
        <taxon>Hyphomicrobiales</taxon>
        <taxon>Candidatus Hodgkinia</taxon>
    </lineage>
</organism>
<dbReference type="Pfam" id="PF04997">
    <property type="entry name" value="RNA_pol_Rpb1_1"/>
    <property type="match status" value="1"/>
</dbReference>
<dbReference type="InterPro" id="IPR038120">
    <property type="entry name" value="Rpb1_funnel_sf"/>
</dbReference>
<gene>
    <name evidence="9" type="primary">rpoC</name>
    <name evidence="9" type="ORF">MAGCAS_164</name>
</gene>
<name>A0ABX4MES5_9HYPH</name>
<dbReference type="GO" id="GO:0000428">
    <property type="term" value="C:DNA-directed RNA polymerase complex"/>
    <property type="evidence" value="ECO:0007669"/>
    <property type="project" value="UniProtKB-KW"/>
</dbReference>
<dbReference type="Gene3D" id="1.10.1790.20">
    <property type="match status" value="1"/>
</dbReference>
<dbReference type="InterPro" id="IPR042102">
    <property type="entry name" value="RNA_pol_Rpb1_3_sf"/>
</dbReference>
<dbReference type="EMBL" id="NXGL01000027">
    <property type="protein sequence ID" value="PIM94980.1"/>
    <property type="molecule type" value="Genomic_DNA"/>
</dbReference>
<sequence>MAHSWGEVSNSISFNIKNNQPNLNGLFCPKIFGPLNTNECLCEKPTINKSLKCEICGVDFGLGKYDTRSRFGHISLNVPVVHTLFYKSDPNVIAILLNKTEDFVRKLVNCNLHLVVESYIEGMEIGQVITSDEYKKFWRAGIKALTGGAAMLDLLSKVNLEELRCLLLEDYSTFTSEEMLGKLDENLEIVNGFINGNVSLDSLIIRLLSVLPVGLRPMYVLEGDKTINSDLNELYNQVIIENDALSFVLNNINEGLFVAFDDYVGCLANLQSAVDALIDNSSSSDESVGYNVGALKSLTEILKGKRGRFRYNILGKRVDYSGRSVIVPGPDLLLDECEIPEVMALELFEPFICAKLMLKDGITTELSAKIKMKNDQKLTHKILNEIIKYCPVLLNRAPTLHKLNIRAFWIKLTTERVIRLHPLLCSGFNADFDGDQMAVHVPLSLQARMETISLLMAWKHVLHPAHGDPCILPSQDMILGLYYMSLTSGVKKNVCLYSYLEVHRVLENRMVGLHDKVKFVIKRDVFITVLSTPGRLLISEAVPSKCKFLYEWSFPNLDKRAVSELVDLVWKTCGNLAMIKFCERLMTLGFKYSTKSGISISMIDLVMSTGKKILLRNMRKRVTKLWSSLFLKDKAQQNVPISNQPIFWPIWQKLLVDIYNSVNFEFHHKRNQWSGIKVMLDSGARGTWSQVGHLIGAKGNIIGLNNEPCEMPILRSYIEGLNLIQFFCCSFSSRRGLADASLKTADSGYLARKLVEVSRECLIGELDCNTTSGLRIDLDMDLDFVKNRLIGRFLFEPISVNGILIAKHNELITNNNIENILTNCGNNLSIRSPLTCCSRSGCCKFCYGIELGSGRVAKYGDSVGVLAAQSISEPGTQLTLRTFHNQFNHKKKIVVENMHNCLTSSFSGRVIIKNLSCIYSEALGTIVTNTNCELLVQQNNIEVMRRILIRGTILLVSNNANVGVDTILCFKSMVDGEYVSLIRGVVVFKNLIYNINMFKNVNKGVTTTSTHFKAFDRYKNLLPMFCLKVNDHLSLNCFGFNQKRVNLLIWPKKLVNTFDILLETPKERLKLTVPTKGETSTKLSKMFEDIVNEDDCAVLARVNGCLRYGNISTGDSSYVLDSQIKTQKPIIYHLHKDDVVVGNNQMLKRGDCIVIGEPNFREYAEVYGFNQFFNYFINVVQEIYKSQGVIVNSKHIEVILKQMVNIVTAFESEDLPLELMKSLKWPEVSRSNSIALMLGMKPAVFTRRIIGINELCSNWTSILSAISFQGSIKPLIKPLIVGGFYDVGGIKDSLILGKLPPFGTGFLCRFRKLI</sequence>
<dbReference type="Gene3D" id="1.10.274.100">
    <property type="entry name" value="RNA polymerase Rpb1, domain 3"/>
    <property type="match status" value="2"/>
</dbReference>
<reference evidence="9" key="1">
    <citation type="submission" date="2017-09" db="EMBL/GenBank/DDBJ databases">
        <authorList>
            <person name="Campbell M.A."/>
            <person name="Lukasik P."/>
            <person name="Simon C."/>
            <person name="McCutcheon J.P."/>
        </authorList>
    </citation>
    <scope>NUCLEOTIDE SEQUENCE [LARGE SCALE GENOMIC DNA]</scope>
    <source>
        <strain evidence="9">MAGCAS</strain>
    </source>
</reference>
<keyword evidence="10" id="KW-1185">Reference proteome</keyword>
<dbReference type="Gene3D" id="1.10.132.30">
    <property type="match status" value="1"/>
</dbReference>
<keyword evidence="5 7" id="KW-0804">Transcription</keyword>
<comment type="caution">
    <text evidence="9">The sequence shown here is derived from an EMBL/GenBank/DDBJ whole genome shotgun (WGS) entry which is preliminary data.</text>
</comment>
<keyword evidence="1 7" id="KW-0240">DNA-directed RNA polymerase</keyword>
<dbReference type="Gene3D" id="1.10.40.90">
    <property type="match status" value="1"/>
</dbReference>
<dbReference type="InterPro" id="IPR000722">
    <property type="entry name" value="RNA_pol_asu"/>
</dbReference>
<feature type="domain" description="RNA polymerase N-terminal" evidence="8">
    <location>
        <begin position="201"/>
        <end position="485"/>
    </location>
</feature>
<protein>
    <recommendedName>
        <fullName evidence="7">DNA-directed RNA polymerase subunit</fullName>
        <ecNumber evidence="7">2.7.7.6</ecNumber>
    </recommendedName>
</protein>
<keyword evidence="2 7" id="KW-0808">Transferase</keyword>
<keyword evidence="3 7" id="KW-0548">Nucleotidyltransferase</keyword>
<dbReference type="Gene3D" id="2.40.40.20">
    <property type="match status" value="1"/>
</dbReference>
<evidence type="ECO:0000256" key="4">
    <source>
        <dbReference type="ARBA" id="ARBA00022723"/>
    </source>
</evidence>
<evidence type="ECO:0000313" key="10">
    <source>
        <dbReference type="Proteomes" id="UP000229707"/>
    </source>
</evidence>
<dbReference type="Gene3D" id="4.10.860.120">
    <property type="entry name" value="RNA polymerase II, clamp domain"/>
    <property type="match status" value="1"/>
</dbReference>